<keyword evidence="1 3" id="KW-0560">Oxidoreductase</keyword>
<proteinExistence type="predicted"/>
<dbReference type="InterPro" id="IPR006076">
    <property type="entry name" value="FAD-dep_OxRdtase"/>
</dbReference>
<evidence type="ECO:0000256" key="1">
    <source>
        <dbReference type="ARBA" id="ARBA00023002"/>
    </source>
</evidence>
<dbReference type="PROSITE" id="PS50206">
    <property type="entry name" value="RHODANESE_3"/>
    <property type="match status" value="1"/>
</dbReference>
<dbReference type="PANTHER" id="PTHR13847">
    <property type="entry name" value="SARCOSINE DEHYDROGENASE-RELATED"/>
    <property type="match status" value="1"/>
</dbReference>
<name>A0A1J5RR88_9ZZZZ</name>
<organism evidence="3">
    <name type="scientific">mine drainage metagenome</name>
    <dbReference type="NCBI Taxonomy" id="410659"/>
    <lineage>
        <taxon>unclassified sequences</taxon>
        <taxon>metagenomes</taxon>
        <taxon>ecological metagenomes</taxon>
    </lineage>
</organism>
<accession>A0A1J5RR88</accession>
<dbReference type="SUPFAM" id="SSF54373">
    <property type="entry name" value="FAD-linked reductases, C-terminal domain"/>
    <property type="match status" value="1"/>
</dbReference>
<dbReference type="GO" id="GO:0008115">
    <property type="term" value="F:sarcosine oxidase activity"/>
    <property type="evidence" value="ECO:0007669"/>
    <property type="project" value="UniProtKB-EC"/>
</dbReference>
<dbReference type="GO" id="GO:0005737">
    <property type="term" value="C:cytoplasm"/>
    <property type="evidence" value="ECO:0007669"/>
    <property type="project" value="TreeGrafter"/>
</dbReference>
<dbReference type="Gene3D" id="3.30.9.10">
    <property type="entry name" value="D-Amino Acid Oxidase, subunit A, domain 2"/>
    <property type="match status" value="1"/>
</dbReference>
<reference evidence="3" key="1">
    <citation type="submission" date="2016-10" db="EMBL/GenBank/DDBJ databases">
        <title>Sequence of Gallionella enrichment culture.</title>
        <authorList>
            <person name="Poehlein A."/>
            <person name="Muehling M."/>
            <person name="Daniel R."/>
        </authorList>
    </citation>
    <scope>NUCLEOTIDE SEQUENCE</scope>
</reference>
<evidence type="ECO:0000259" key="2">
    <source>
        <dbReference type="PROSITE" id="PS50206"/>
    </source>
</evidence>
<dbReference type="Pfam" id="PF01266">
    <property type="entry name" value="DAO"/>
    <property type="match status" value="1"/>
</dbReference>
<dbReference type="AlphaFoldDB" id="A0A1J5RR88"/>
<feature type="domain" description="Rhodanese" evidence="2">
    <location>
        <begin position="32"/>
        <end position="76"/>
    </location>
</feature>
<sequence length="413" mass="45484">MPWRLLRFALNKKHPEPRMFTFHEKLKPSYDVVIIGAGGHGLAAAYYLARDHDITNVCVLEKGYIGGGNTGRNTTIIRSNYLTPEGVKFYDESVRLWQDLSQDFDLNLFYSNRGHFTLAHTDSALRTMRWRAEVNKHFGVDSEVVGPAEVKQAAPMIDLSCGGHAPILGALYHAPGSVARHDAVAWGYGRGADQRGVEIHQQTEVLGFDVRAGKVKGVKTSRGDIATNKVLCAVAGSTPRILNMLDLRTPIYIHPLQAMVSEPIKPWLDPILVSGSLHVYISQSSRGELVMGASLDPYELHATRSTLDFAEGLSAHMLDMFPFLSQVKVMRQWGGMADMTPDFAPVMGMTPIEGFYLDAGWGTWGFKATPVCGKTMSHTVVNDWPHALITGFSLDRFRNYALTGEKGAASVGH</sequence>
<dbReference type="InterPro" id="IPR036188">
    <property type="entry name" value="FAD/NAD-bd_sf"/>
</dbReference>
<dbReference type="Gene3D" id="3.50.50.60">
    <property type="entry name" value="FAD/NAD(P)-binding domain"/>
    <property type="match status" value="1"/>
</dbReference>
<dbReference type="PANTHER" id="PTHR13847:SF287">
    <property type="entry name" value="FAD-DEPENDENT OXIDOREDUCTASE DOMAIN-CONTAINING PROTEIN 1"/>
    <property type="match status" value="1"/>
</dbReference>
<dbReference type="InterPro" id="IPR001763">
    <property type="entry name" value="Rhodanese-like_dom"/>
</dbReference>
<comment type="caution">
    <text evidence="3">The sequence shown here is derived from an EMBL/GenBank/DDBJ whole genome shotgun (WGS) entry which is preliminary data.</text>
</comment>
<gene>
    <name evidence="3" type="primary">soxB_1</name>
    <name evidence="3" type="ORF">GALL_198110</name>
</gene>
<dbReference type="EC" id="1.5.3.1" evidence="3"/>
<evidence type="ECO:0000313" key="3">
    <source>
        <dbReference type="EMBL" id="OIQ98217.1"/>
    </source>
</evidence>
<dbReference type="SUPFAM" id="SSF51905">
    <property type="entry name" value="FAD/NAD(P)-binding domain"/>
    <property type="match status" value="1"/>
</dbReference>
<protein>
    <submittedName>
        <fullName evidence="3">Sarcosine oxidase subunit beta</fullName>
        <ecNumber evidence="3">1.5.3.1</ecNumber>
    </submittedName>
</protein>
<dbReference type="EMBL" id="MLJW01000122">
    <property type="protein sequence ID" value="OIQ98217.1"/>
    <property type="molecule type" value="Genomic_DNA"/>
</dbReference>